<comment type="caution">
    <text evidence="1">The sequence shown here is derived from an EMBL/GenBank/DDBJ whole genome shotgun (WGS) entry which is preliminary data.</text>
</comment>
<protein>
    <submittedName>
        <fullName evidence="1">Uncharacterized protein</fullName>
    </submittedName>
</protein>
<dbReference type="EMBL" id="JBHSGI010000034">
    <property type="protein sequence ID" value="MFC4671724.1"/>
    <property type="molecule type" value="Genomic_DNA"/>
</dbReference>
<proteinExistence type="predicted"/>
<organism evidence="1 2">
    <name type="scientific">Seohaeicola nanhaiensis</name>
    <dbReference type="NCBI Taxonomy" id="1387282"/>
    <lineage>
        <taxon>Bacteria</taxon>
        <taxon>Pseudomonadati</taxon>
        <taxon>Pseudomonadota</taxon>
        <taxon>Alphaproteobacteria</taxon>
        <taxon>Rhodobacterales</taxon>
        <taxon>Roseobacteraceae</taxon>
        <taxon>Seohaeicola</taxon>
    </lineage>
</organism>
<accession>A0ABV9KNY3</accession>
<keyword evidence="2" id="KW-1185">Reference proteome</keyword>
<dbReference type="RefSeq" id="WP_380722554.1">
    <property type="nucleotide sequence ID" value="NZ_JBHSGI010000034.1"/>
</dbReference>
<name>A0ABV9KNY3_9RHOB</name>
<evidence type="ECO:0000313" key="2">
    <source>
        <dbReference type="Proteomes" id="UP001595973"/>
    </source>
</evidence>
<reference evidence="2" key="1">
    <citation type="journal article" date="2019" name="Int. J. Syst. Evol. Microbiol.">
        <title>The Global Catalogue of Microorganisms (GCM) 10K type strain sequencing project: providing services to taxonomists for standard genome sequencing and annotation.</title>
        <authorList>
            <consortium name="The Broad Institute Genomics Platform"/>
            <consortium name="The Broad Institute Genome Sequencing Center for Infectious Disease"/>
            <person name="Wu L."/>
            <person name="Ma J."/>
        </authorList>
    </citation>
    <scope>NUCLEOTIDE SEQUENCE [LARGE SCALE GENOMIC DNA]</scope>
    <source>
        <strain evidence="2">CGMCC 4.7283</strain>
    </source>
</reference>
<gene>
    <name evidence="1" type="ORF">ACFO5X_24450</name>
</gene>
<dbReference type="Proteomes" id="UP001595973">
    <property type="component" value="Unassembled WGS sequence"/>
</dbReference>
<evidence type="ECO:0000313" key="1">
    <source>
        <dbReference type="EMBL" id="MFC4671724.1"/>
    </source>
</evidence>
<sequence length="285" mass="31791">MGEAKRKKNSHAQQFKKINQLFQDAGFDTSDFGFVDHPTFLAAEKHKPALLEDYAKWVMLRPRDVDYEAHVRQTVPRLAQLIADVLEEDRLEGSCQMACSLLTKSLARLGVWSVGIVGSSTFEVKSQGIWRGLHTVDYRDFEGAALGHSWVCAPPFFVVDASIKRQRWSGDEIYPYIPSIILDDVGQMTKPTPIDVISARMRTDVIMQRGSLPVNIIHEMEPNLRAFGKTFPATETVIDQLSARYVPTAANMSDGTLEDINADGSCGRVGSQIWNEVIGPAFYLA</sequence>